<evidence type="ECO:0000313" key="1">
    <source>
        <dbReference type="EMBL" id="MEJ8659837.1"/>
    </source>
</evidence>
<gene>
    <name evidence="1" type="ORF">WKI58_25470</name>
</gene>
<keyword evidence="2" id="KW-1185">Reference proteome</keyword>
<name>A0ACC6QPR9_9ACTN</name>
<reference evidence="1" key="1">
    <citation type="submission" date="2024-03" db="EMBL/GenBank/DDBJ databases">
        <title>Novel Streptomyces species of biotechnological and ecological value are a feature of Machair soil.</title>
        <authorList>
            <person name="Prole J.R."/>
            <person name="Goodfellow M."/>
            <person name="Allenby N."/>
            <person name="Ward A.C."/>
        </authorList>
    </citation>
    <scope>NUCLEOTIDE SEQUENCE</scope>
    <source>
        <strain evidence="1">MS1.AVA.4</strain>
    </source>
</reference>
<evidence type="ECO:0000313" key="2">
    <source>
        <dbReference type="Proteomes" id="UP001375539"/>
    </source>
</evidence>
<proteinExistence type="predicted"/>
<sequence>MSRMLFVLRYSNGEPEPLDMDLVRDVLGSYVVDADDDLMNGVLIRTADDREVGFDVNPLCLAVSRFPPGQFFDILAQLVDRLGASVLPTDRPAILREEGHRAHLPEPARESAAVVEMTGSALENFLSGS</sequence>
<organism evidence="1 2">
    <name type="scientific">Streptomyces pratisoli</name>
    <dbReference type="NCBI Taxonomy" id="3139917"/>
    <lineage>
        <taxon>Bacteria</taxon>
        <taxon>Bacillati</taxon>
        <taxon>Actinomycetota</taxon>
        <taxon>Actinomycetes</taxon>
        <taxon>Kitasatosporales</taxon>
        <taxon>Streptomycetaceae</taxon>
        <taxon>Streptomyces</taxon>
    </lineage>
</organism>
<accession>A0ACC6QPR9</accession>
<comment type="caution">
    <text evidence="1">The sequence shown here is derived from an EMBL/GenBank/DDBJ whole genome shotgun (WGS) entry which is preliminary data.</text>
</comment>
<dbReference type="EMBL" id="JBBKAI010000002">
    <property type="protein sequence ID" value="MEJ8659837.1"/>
    <property type="molecule type" value="Genomic_DNA"/>
</dbReference>
<dbReference type="Proteomes" id="UP001375539">
    <property type="component" value="Unassembled WGS sequence"/>
</dbReference>
<protein>
    <submittedName>
        <fullName evidence="1">Uncharacterized protein</fullName>
    </submittedName>
</protein>